<accession>A0A830C5T6</accession>
<sequence>MAQGGSVWVSMGVMGLAGGLGTIMGELGLRFGREFGRHSGLSWAQIWAKLGVLLLRRENGQAWVTYPNMMELFESLGVDMEPSDMSFSVRLADGQGCFLKMIREINKFNEDGKNYTEELDNNQDLDRNETLGHFLPRGSSNHDISSNKI</sequence>
<proteinExistence type="predicted"/>
<dbReference type="Proteomes" id="UP000653305">
    <property type="component" value="Unassembled WGS sequence"/>
</dbReference>
<keyword evidence="1" id="KW-0812">Transmembrane</keyword>
<dbReference type="EMBL" id="BMAC01000318">
    <property type="protein sequence ID" value="GFP93522.1"/>
    <property type="molecule type" value="Genomic_DNA"/>
</dbReference>
<feature type="transmembrane region" description="Helical" evidence="1">
    <location>
        <begin position="6"/>
        <end position="29"/>
    </location>
</feature>
<protein>
    <submittedName>
        <fullName evidence="2">Uncharacterized protein</fullName>
    </submittedName>
</protein>
<gene>
    <name evidence="2" type="ORF">PHJA_001496600</name>
</gene>
<reference evidence="2" key="1">
    <citation type="submission" date="2020-07" db="EMBL/GenBank/DDBJ databases">
        <title>Ethylene signaling mediates host invasion by parasitic plants.</title>
        <authorList>
            <person name="Yoshida S."/>
        </authorList>
    </citation>
    <scope>NUCLEOTIDE SEQUENCE</scope>
    <source>
        <strain evidence="2">Okayama</strain>
    </source>
</reference>
<comment type="caution">
    <text evidence="2">The sequence shown here is derived from an EMBL/GenBank/DDBJ whole genome shotgun (WGS) entry which is preliminary data.</text>
</comment>
<organism evidence="2 3">
    <name type="scientific">Phtheirospermum japonicum</name>
    <dbReference type="NCBI Taxonomy" id="374723"/>
    <lineage>
        <taxon>Eukaryota</taxon>
        <taxon>Viridiplantae</taxon>
        <taxon>Streptophyta</taxon>
        <taxon>Embryophyta</taxon>
        <taxon>Tracheophyta</taxon>
        <taxon>Spermatophyta</taxon>
        <taxon>Magnoliopsida</taxon>
        <taxon>eudicotyledons</taxon>
        <taxon>Gunneridae</taxon>
        <taxon>Pentapetalae</taxon>
        <taxon>asterids</taxon>
        <taxon>lamiids</taxon>
        <taxon>Lamiales</taxon>
        <taxon>Orobanchaceae</taxon>
        <taxon>Orobanchaceae incertae sedis</taxon>
        <taxon>Phtheirospermum</taxon>
    </lineage>
</organism>
<keyword evidence="1" id="KW-1133">Transmembrane helix</keyword>
<dbReference type="OrthoDB" id="5977668at2759"/>
<keyword evidence="1" id="KW-0472">Membrane</keyword>
<evidence type="ECO:0000313" key="2">
    <source>
        <dbReference type="EMBL" id="GFP93522.1"/>
    </source>
</evidence>
<keyword evidence="3" id="KW-1185">Reference proteome</keyword>
<dbReference type="AlphaFoldDB" id="A0A830C5T6"/>
<name>A0A830C5T6_9LAMI</name>
<evidence type="ECO:0000313" key="3">
    <source>
        <dbReference type="Proteomes" id="UP000653305"/>
    </source>
</evidence>
<evidence type="ECO:0000256" key="1">
    <source>
        <dbReference type="SAM" id="Phobius"/>
    </source>
</evidence>